<dbReference type="GO" id="GO:0008289">
    <property type="term" value="F:lipid binding"/>
    <property type="evidence" value="ECO:0007669"/>
    <property type="project" value="UniProtKB-UniRule"/>
</dbReference>
<dbReference type="Proteomes" id="UP000220246">
    <property type="component" value="Unassembled WGS sequence"/>
</dbReference>
<dbReference type="GeneID" id="80802192"/>
<dbReference type="OrthoDB" id="9793905at2"/>
<proteinExistence type="inferred from homology"/>
<keyword evidence="2 3" id="KW-0449">Lipoprotein</keyword>
<keyword evidence="2" id="KW-0998">Cell outer membrane</keyword>
<comment type="subunit">
    <text evidence="2">Homodimer.</text>
</comment>
<protein>
    <recommendedName>
        <fullName evidence="2">Outer membrane lipoprotein Blc</fullName>
    </recommendedName>
</protein>
<dbReference type="PRINTS" id="PR01171">
    <property type="entry name" value="BCTLIPOCALIN"/>
</dbReference>
<gene>
    <name evidence="5" type="ORF">CRM82_16375</name>
</gene>
<organism evidence="5 6">
    <name type="scientific">Comamonas terrigena</name>
    <dbReference type="NCBI Taxonomy" id="32013"/>
    <lineage>
        <taxon>Bacteria</taxon>
        <taxon>Pseudomonadati</taxon>
        <taxon>Pseudomonadota</taxon>
        <taxon>Betaproteobacteria</taxon>
        <taxon>Burkholderiales</taxon>
        <taxon>Comamonadaceae</taxon>
        <taxon>Comamonas</taxon>
    </lineage>
</organism>
<evidence type="ECO:0000256" key="3">
    <source>
        <dbReference type="PIRSR" id="PIRSR036893-52"/>
    </source>
</evidence>
<evidence type="ECO:0000256" key="1">
    <source>
        <dbReference type="ARBA" id="ARBA00006889"/>
    </source>
</evidence>
<dbReference type="PROSITE" id="PS51257">
    <property type="entry name" value="PROKAR_LIPOPROTEIN"/>
    <property type="match status" value="1"/>
</dbReference>
<keyword evidence="3" id="KW-0564">Palmitate</keyword>
<dbReference type="Pfam" id="PF08212">
    <property type="entry name" value="Lipocalin_2"/>
    <property type="match status" value="1"/>
</dbReference>
<evidence type="ECO:0000313" key="6">
    <source>
        <dbReference type="Proteomes" id="UP000220246"/>
    </source>
</evidence>
<dbReference type="InterPro" id="IPR012674">
    <property type="entry name" value="Calycin"/>
</dbReference>
<dbReference type="PROSITE" id="PS00213">
    <property type="entry name" value="LIPOCALIN"/>
    <property type="match status" value="1"/>
</dbReference>
<evidence type="ECO:0000313" key="5">
    <source>
        <dbReference type="EMBL" id="PEH91137.1"/>
    </source>
</evidence>
<feature type="domain" description="Lipocalin/cytosolic fatty-acid binding" evidence="4">
    <location>
        <begin position="54"/>
        <end position="192"/>
    </location>
</feature>
<dbReference type="GO" id="GO:0006950">
    <property type="term" value="P:response to stress"/>
    <property type="evidence" value="ECO:0007669"/>
    <property type="project" value="UniProtKB-ARBA"/>
</dbReference>
<dbReference type="RefSeq" id="WP_066533973.1">
    <property type="nucleotide sequence ID" value="NZ_PDEA01000001.1"/>
</dbReference>
<dbReference type="InterPro" id="IPR047202">
    <property type="entry name" value="Lipocalin_Blc-like_dom"/>
</dbReference>
<dbReference type="AlphaFoldDB" id="A0A2A7V0V6"/>
<dbReference type="PANTHER" id="PTHR10612:SF34">
    <property type="entry name" value="APOLIPOPROTEIN D"/>
    <property type="match status" value="1"/>
</dbReference>
<dbReference type="InterPro" id="IPR022272">
    <property type="entry name" value="Lipocalin_CS"/>
</dbReference>
<dbReference type="GO" id="GO:0009279">
    <property type="term" value="C:cell outer membrane"/>
    <property type="evidence" value="ECO:0007669"/>
    <property type="project" value="UniProtKB-SubCell"/>
</dbReference>
<sequence length="202" mass="22348">MLLLRRTRPWGPTAWSLHARLLCWLAIGLACTALLTGCANTHPPQGMQPVQGFDFARYQGRWYELARLDHAFERGMDNVSARYTPQPDGSVQVVNRGRIAATGVWREATGKALFTGAASTASLKVSFFGPFYGGYHVVALDPDYRWALVVGENTRYAWILARDTSLPPETLDGIVQRAKALGIDTHAFIWVSHTHADPTGRP</sequence>
<dbReference type="SUPFAM" id="SSF50814">
    <property type="entry name" value="Lipocalins"/>
    <property type="match status" value="1"/>
</dbReference>
<comment type="similarity">
    <text evidence="1 2">Belongs to the calycin superfamily. Lipocalin family.</text>
</comment>
<keyword evidence="6" id="KW-1185">Reference proteome</keyword>
<name>A0A2A7V0V6_COMTR</name>
<evidence type="ECO:0000256" key="2">
    <source>
        <dbReference type="PIRNR" id="PIRNR036893"/>
    </source>
</evidence>
<keyword evidence="2" id="KW-0472">Membrane</keyword>
<dbReference type="PANTHER" id="PTHR10612">
    <property type="entry name" value="APOLIPOPROTEIN D"/>
    <property type="match status" value="1"/>
</dbReference>
<dbReference type="PIRSF" id="PIRSF036893">
    <property type="entry name" value="Lipocalin_ApoD"/>
    <property type="match status" value="1"/>
</dbReference>
<keyword evidence="2" id="KW-0446">Lipid-binding</keyword>
<reference evidence="6" key="1">
    <citation type="submission" date="2017-09" db="EMBL/GenBank/DDBJ databases">
        <title>FDA dAtabase for Regulatory Grade micrObial Sequences (FDA-ARGOS): Supporting development and validation of Infectious Disease Dx tests.</title>
        <authorList>
            <person name="Minogue T."/>
            <person name="Wolcott M."/>
            <person name="Wasieloski L."/>
            <person name="Aguilar W."/>
            <person name="Moore D."/>
            <person name="Tallon L."/>
            <person name="Sadzewicz L."/>
            <person name="Ott S."/>
            <person name="Zhao X."/>
            <person name="Nagaraj S."/>
            <person name="Vavikolanu K."/>
            <person name="Aluvathingal J."/>
            <person name="Nadendla S."/>
            <person name="Sichtig H."/>
        </authorList>
    </citation>
    <scope>NUCLEOTIDE SEQUENCE [LARGE SCALE GENOMIC DNA]</scope>
    <source>
        <strain evidence="6">FDAARGOS_394</strain>
    </source>
</reference>
<feature type="lipid moiety-binding region" description="S-diacylglycerol cysteine" evidence="3">
    <location>
        <position position="38"/>
    </location>
</feature>
<dbReference type="STRING" id="1219032.GCA_001515545_00630"/>
<accession>A0A2A7V0V6</accession>
<comment type="function">
    <text evidence="2">Involved in the storage or transport of lipids necessary for membrane maintenance under stressful conditions. Displays a binding preference for lysophospholipids.</text>
</comment>
<comment type="subcellular location">
    <subcellularLocation>
        <location evidence="2">Cell outer membrane</location>
    </subcellularLocation>
</comment>
<feature type="lipid moiety-binding region" description="N-palmitoyl cysteine" evidence="3">
    <location>
        <position position="38"/>
    </location>
</feature>
<dbReference type="CDD" id="cd19438">
    <property type="entry name" value="lipocalin_Blc-like"/>
    <property type="match status" value="1"/>
</dbReference>
<dbReference type="EMBL" id="PDEA01000001">
    <property type="protein sequence ID" value="PEH91137.1"/>
    <property type="molecule type" value="Genomic_DNA"/>
</dbReference>
<dbReference type="InterPro" id="IPR000566">
    <property type="entry name" value="Lipocln_cytosolic_FA-bd_dom"/>
</dbReference>
<evidence type="ECO:0000259" key="4">
    <source>
        <dbReference type="Pfam" id="PF08212"/>
    </source>
</evidence>
<comment type="caution">
    <text evidence="5">The sequence shown here is derived from an EMBL/GenBank/DDBJ whole genome shotgun (WGS) entry which is preliminary data.</text>
</comment>
<dbReference type="InterPro" id="IPR022271">
    <property type="entry name" value="Lipocalin_ApoD"/>
</dbReference>
<dbReference type="Gene3D" id="2.40.128.20">
    <property type="match status" value="1"/>
</dbReference>
<dbReference type="InterPro" id="IPR002446">
    <property type="entry name" value="Lipocalin_bac"/>
</dbReference>